<proteinExistence type="predicted"/>
<feature type="region of interest" description="Disordered" evidence="1">
    <location>
        <begin position="24"/>
        <end position="48"/>
    </location>
</feature>
<evidence type="ECO:0008006" key="4">
    <source>
        <dbReference type="Google" id="ProtNLM"/>
    </source>
</evidence>
<dbReference type="Proteomes" id="UP000323565">
    <property type="component" value="Chromosome"/>
</dbReference>
<sequence>MPNDETAVRDLLTHRSGLSAREGLDAAERYDNSSRAVTTRCSGGRRGH</sequence>
<accession>A0ABX5ZDL1</accession>
<keyword evidence="3" id="KW-1185">Reference proteome</keyword>
<organism evidence="2 3">
    <name type="scientific">Dermacoccus abyssi</name>
    <dbReference type="NCBI Taxonomy" id="322596"/>
    <lineage>
        <taxon>Bacteria</taxon>
        <taxon>Bacillati</taxon>
        <taxon>Actinomycetota</taxon>
        <taxon>Actinomycetes</taxon>
        <taxon>Micrococcales</taxon>
        <taxon>Dermacoccaceae</taxon>
        <taxon>Dermacoccus</taxon>
    </lineage>
</organism>
<gene>
    <name evidence="2" type="ORF">FV141_09270</name>
</gene>
<name>A0ABX5ZDL1_9MICO</name>
<evidence type="ECO:0000313" key="2">
    <source>
        <dbReference type="EMBL" id="QEH94685.1"/>
    </source>
</evidence>
<dbReference type="EMBL" id="CP043031">
    <property type="protein sequence ID" value="QEH94685.1"/>
    <property type="molecule type" value="Genomic_DNA"/>
</dbReference>
<protein>
    <recommendedName>
        <fullName evidence="4">Beta-lactamase-related domain-containing protein</fullName>
    </recommendedName>
</protein>
<evidence type="ECO:0000256" key="1">
    <source>
        <dbReference type="SAM" id="MobiDB-lite"/>
    </source>
</evidence>
<evidence type="ECO:0000313" key="3">
    <source>
        <dbReference type="Proteomes" id="UP000323565"/>
    </source>
</evidence>
<reference evidence="2 3" key="1">
    <citation type="submission" date="2019-08" db="EMBL/GenBank/DDBJ databases">
        <title>Dermacoccus abyssi strain HZAU 226, whole genome Nanopore sequencing project.</title>
        <authorList>
            <person name="Guo A."/>
            <person name="Zhang X."/>
            <person name="Ruan Y."/>
            <person name="Liu W."/>
            <person name="Chen Q."/>
            <person name="Gu L."/>
        </authorList>
    </citation>
    <scope>NUCLEOTIDE SEQUENCE [LARGE SCALE GENOMIC DNA]</scope>
    <source>
        <strain evidence="2 3">HZAU 226</strain>
    </source>
</reference>